<accession>A0A0G1F5A9</accession>
<reference evidence="1 2" key="1">
    <citation type="journal article" date="2015" name="Nature">
        <title>rRNA introns, odd ribosomes, and small enigmatic genomes across a large radiation of phyla.</title>
        <authorList>
            <person name="Brown C.T."/>
            <person name="Hug L.A."/>
            <person name="Thomas B.C."/>
            <person name="Sharon I."/>
            <person name="Castelle C.J."/>
            <person name="Singh A."/>
            <person name="Wilkins M.J."/>
            <person name="Williams K.H."/>
            <person name="Banfield J.F."/>
        </authorList>
    </citation>
    <scope>NUCLEOTIDE SEQUENCE [LARGE SCALE GENOMIC DNA]</scope>
</reference>
<dbReference type="Proteomes" id="UP000034810">
    <property type="component" value="Unassembled WGS sequence"/>
</dbReference>
<gene>
    <name evidence="1" type="ORF">UV58_C0013G0011</name>
</gene>
<dbReference type="EMBL" id="LCFA01000013">
    <property type="protein sequence ID" value="KKS82068.1"/>
    <property type="molecule type" value="Genomic_DNA"/>
</dbReference>
<sequence>MPDFHLWSYEGLISYLRDLYDLVYVKNIESAQVHYWAVINELARRGFKTDRVAGPVVRV</sequence>
<comment type="caution">
    <text evidence="1">The sequence shown here is derived from an EMBL/GenBank/DDBJ whole genome shotgun (WGS) entry which is preliminary data.</text>
</comment>
<evidence type="ECO:0000313" key="2">
    <source>
        <dbReference type="Proteomes" id="UP000034810"/>
    </source>
</evidence>
<name>A0A0G1F5A9_9BACT</name>
<dbReference type="AlphaFoldDB" id="A0A0G1F5A9"/>
<proteinExistence type="predicted"/>
<protein>
    <submittedName>
        <fullName evidence="1">Uncharacterized protein</fullName>
    </submittedName>
</protein>
<organism evidence="1 2">
    <name type="scientific">Candidatus Wolfebacteria bacterium GW2011_GWC1_43_10</name>
    <dbReference type="NCBI Taxonomy" id="1619011"/>
    <lineage>
        <taxon>Bacteria</taxon>
        <taxon>Candidatus Wolfeibacteriota</taxon>
    </lineage>
</organism>
<evidence type="ECO:0000313" key="1">
    <source>
        <dbReference type="EMBL" id="KKS82068.1"/>
    </source>
</evidence>